<dbReference type="AlphaFoldDB" id="A0A8H2ZUT8"/>
<evidence type="ECO:0000313" key="3">
    <source>
        <dbReference type="Proteomes" id="UP000624404"/>
    </source>
</evidence>
<dbReference type="EMBL" id="CAJHIA010000036">
    <property type="protein sequence ID" value="CAD6451933.1"/>
    <property type="molecule type" value="Genomic_DNA"/>
</dbReference>
<proteinExistence type="predicted"/>
<sequence>MAASQHESAPHSLRNTTSVILLASFFVLVLYFLFKHTRIDFTESIAPGITYRSLLSRHSFSSQVWVMRTTIRTILS</sequence>
<keyword evidence="1" id="KW-0472">Membrane</keyword>
<dbReference type="Proteomes" id="UP000624404">
    <property type="component" value="Unassembled WGS sequence"/>
</dbReference>
<gene>
    <name evidence="2" type="ORF">SCLTRI_LOCUS9648</name>
</gene>
<accession>A0A8H2ZUT8</accession>
<keyword evidence="3" id="KW-1185">Reference proteome</keyword>
<protein>
    <submittedName>
        <fullName evidence="2">84fe45e7-4af6-48c7-8a7e-fe88b9097d12</fullName>
    </submittedName>
</protein>
<evidence type="ECO:0000256" key="1">
    <source>
        <dbReference type="SAM" id="Phobius"/>
    </source>
</evidence>
<keyword evidence="1" id="KW-0812">Transmembrane</keyword>
<organism evidence="2 3">
    <name type="scientific">Sclerotinia trifoliorum</name>
    <dbReference type="NCBI Taxonomy" id="28548"/>
    <lineage>
        <taxon>Eukaryota</taxon>
        <taxon>Fungi</taxon>
        <taxon>Dikarya</taxon>
        <taxon>Ascomycota</taxon>
        <taxon>Pezizomycotina</taxon>
        <taxon>Leotiomycetes</taxon>
        <taxon>Helotiales</taxon>
        <taxon>Sclerotiniaceae</taxon>
        <taxon>Sclerotinia</taxon>
    </lineage>
</organism>
<keyword evidence="1" id="KW-1133">Transmembrane helix</keyword>
<name>A0A8H2ZUT8_9HELO</name>
<reference evidence="2" key="1">
    <citation type="submission" date="2020-10" db="EMBL/GenBank/DDBJ databases">
        <authorList>
            <person name="Kusch S."/>
        </authorList>
    </citation>
    <scope>NUCLEOTIDE SEQUENCE</scope>
    <source>
        <strain evidence="2">SwB9</strain>
    </source>
</reference>
<evidence type="ECO:0000313" key="2">
    <source>
        <dbReference type="EMBL" id="CAD6451933.1"/>
    </source>
</evidence>
<comment type="caution">
    <text evidence="2">The sequence shown here is derived from an EMBL/GenBank/DDBJ whole genome shotgun (WGS) entry which is preliminary data.</text>
</comment>
<feature type="transmembrane region" description="Helical" evidence="1">
    <location>
        <begin position="16"/>
        <end position="34"/>
    </location>
</feature>